<sequence length="103" mass="12160">MNRRSFCDWPQAIRKTGRRESLRDVVNAYKNGSSEAEDVGKDEDVIIQIYSVHRKCLPNDCTRPVRAVQKNFETVMWWNKWLNGMRRKTMGRSYKENPGHMAI</sequence>
<organism evidence="1 2">
    <name type="scientific">Caenorhabditis auriculariae</name>
    <dbReference type="NCBI Taxonomy" id="2777116"/>
    <lineage>
        <taxon>Eukaryota</taxon>
        <taxon>Metazoa</taxon>
        <taxon>Ecdysozoa</taxon>
        <taxon>Nematoda</taxon>
        <taxon>Chromadorea</taxon>
        <taxon>Rhabditida</taxon>
        <taxon>Rhabditina</taxon>
        <taxon>Rhabditomorpha</taxon>
        <taxon>Rhabditoidea</taxon>
        <taxon>Rhabditidae</taxon>
        <taxon>Peloderinae</taxon>
        <taxon>Caenorhabditis</taxon>
    </lineage>
</organism>
<gene>
    <name evidence="1" type="ORF">CAUJ_LOCUS3671</name>
</gene>
<accession>A0A8S1GXT2</accession>
<dbReference type="EMBL" id="CAJGYM010000007">
    <property type="protein sequence ID" value="CAD6187752.1"/>
    <property type="molecule type" value="Genomic_DNA"/>
</dbReference>
<keyword evidence="2" id="KW-1185">Reference proteome</keyword>
<evidence type="ECO:0000313" key="1">
    <source>
        <dbReference type="EMBL" id="CAD6187752.1"/>
    </source>
</evidence>
<protein>
    <submittedName>
        <fullName evidence="1">Uncharacterized protein</fullName>
    </submittedName>
</protein>
<dbReference type="Proteomes" id="UP000835052">
    <property type="component" value="Unassembled WGS sequence"/>
</dbReference>
<dbReference type="AlphaFoldDB" id="A0A8S1GXT2"/>
<comment type="caution">
    <text evidence="1">The sequence shown here is derived from an EMBL/GenBank/DDBJ whole genome shotgun (WGS) entry which is preliminary data.</text>
</comment>
<evidence type="ECO:0000313" key="2">
    <source>
        <dbReference type="Proteomes" id="UP000835052"/>
    </source>
</evidence>
<name>A0A8S1GXT2_9PELO</name>
<reference evidence="1" key="1">
    <citation type="submission" date="2020-10" db="EMBL/GenBank/DDBJ databases">
        <authorList>
            <person name="Kikuchi T."/>
        </authorList>
    </citation>
    <scope>NUCLEOTIDE SEQUENCE</scope>
    <source>
        <strain evidence="1">NKZ352</strain>
    </source>
</reference>
<proteinExistence type="predicted"/>